<feature type="region of interest" description="Disordered" evidence="4">
    <location>
        <begin position="1"/>
        <end position="126"/>
    </location>
</feature>
<accession>A0A3Q9HK06</accession>
<feature type="compositionally biased region" description="Acidic residues" evidence="4">
    <location>
        <begin position="14"/>
        <end position="55"/>
    </location>
</feature>
<dbReference type="InterPro" id="IPR021304">
    <property type="entry name" value="Adeno_L4-33K/L4-22K"/>
</dbReference>
<dbReference type="GO" id="GO:0019073">
    <property type="term" value="P:viral DNA genome packaging"/>
    <property type="evidence" value="ECO:0007669"/>
    <property type="project" value="InterPro"/>
</dbReference>
<reference evidence="5" key="1">
    <citation type="journal article" date="2019" name="Sci. Rep.">
        <title>Molecular Evolution of Human Adenovirus (HAdV) Species C.</title>
        <authorList>
            <person name="Dhingra A."/>
            <person name="Heim A."/>
        </authorList>
    </citation>
    <scope>NUCLEOTIDE SEQUENCE [LARGE SCALE GENOMIC DNA]</scope>
    <source>
        <strain evidence="5">12C1</strain>
    </source>
</reference>
<comment type="similarity">
    <text evidence="1">Belongs to the adenoviridae splicing factor family.</text>
</comment>
<evidence type="ECO:0000256" key="2">
    <source>
        <dbReference type="ARBA" id="ARBA00022612"/>
    </source>
</evidence>
<name>A0A3Q9HK06_9ADEN</name>
<evidence type="ECO:0000256" key="3">
    <source>
        <dbReference type="ARBA" id="ARBA00023219"/>
    </source>
</evidence>
<organism evidence="5">
    <name type="scientific">Human mastadenovirus C</name>
    <dbReference type="NCBI Taxonomy" id="129951"/>
    <lineage>
        <taxon>Viruses</taxon>
        <taxon>Varidnaviria</taxon>
        <taxon>Bamfordvirae</taxon>
        <taxon>Preplasmiviricota</taxon>
        <taxon>Polisuviricotina</taxon>
        <taxon>Pharingeaviricetes</taxon>
        <taxon>Rowavirales</taxon>
        <taxon>Adenoviridae</taxon>
        <taxon>Mastadenovirus</taxon>
        <taxon>Mastadenovirus caesari</taxon>
    </lineage>
</organism>
<evidence type="ECO:0000313" key="5">
    <source>
        <dbReference type="EMBL" id="AZR66616.1"/>
    </source>
</evidence>
<dbReference type="EMBL" id="MZ151866">
    <property type="protein sequence ID" value="QYJ58276.1"/>
    <property type="molecule type" value="Genomic_DNA"/>
</dbReference>
<feature type="compositionally biased region" description="Low complexity" evidence="4">
    <location>
        <begin position="56"/>
        <end position="65"/>
    </location>
</feature>
<keyword evidence="2" id="KW-1188">Viral release from host cell</keyword>
<feature type="compositionally biased region" description="Polar residues" evidence="4">
    <location>
        <begin position="71"/>
        <end position="84"/>
    </location>
</feature>
<reference evidence="6" key="2">
    <citation type="submission" date="2021-05" db="EMBL/GenBank/DDBJ databases">
        <authorList>
            <person name="Dubovitskiy N.A."/>
            <person name="Sobolev I.A."/>
            <person name="Kurskaya O.G."/>
            <person name="Simkina O.A."/>
            <person name="Komissarova T.V."/>
            <person name="Murashkina T.A."/>
            <person name="Solomatina M.V."/>
            <person name="Derko A.A."/>
            <person name="Saroyan T.A."/>
            <person name="Kabilov M.R."/>
            <person name="Tupikin A.E."/>
            <person name="Sharshov K.A."/>
            <person name="Shestopalov A.M."/>
        </authorList>
    </citation>
    <scope>NUCLEOTIDE SEQUENCE</scope>
    <source>
        <strain evidence="6">HAdVC/Novosibirsk/8.81V/2020</strain>
    </source>
</reference>
<dbReference type="EMBL" id="MH121081">
    <property type="protein sequence ID" value="AZR66616.1"/>
    <property type="molecule type" value="Genomic_DNA"/>
</dbReference>
<dbReference type="Pfam" id="PF11081">
    <property type="entry name" value="Adeno_L433K_22K"/>
    <property type="match status" value="1"/>
</dbReference>
<evidence type="ECO:0000256" key="4">
    <source>
        <dbReference type="SAM" id="MobiDB-lite"/>
    </source>
</evidence>
<evidence type="ECO:0000256" key="1">
    <source>
        <dbReference type="ARBA" id="ARBA00008192"/>
    </source>
</evidence>
<keyword evidence="3" id="KW-0231">Viral genome packaging</keyword>
<dbReference type="Proteomes" id="UP000318489">
    <property type="component" value="Segment"/>
</dbReference>
<sequence length="195" mass="21639">MAPKKKLQLPPPPTDEEEYWDSQAEEVLDEEEEEDMMEDWESLDEEASEAEEVSDETPSPSVAFPSPAPQKSATGPSMATTSAPQAPPALPVRRPNRRWDTTGTRAGKSKQPPPLAQEQQQRQGYRSWRGHKNAIVACLQDCGGNISFARRFLLYHHGVAFPRNILHYYRHLYSPYCTGGSGSNSSGHTEAKATG</sequence>
<evidence type="ECO:0000313" key="6">
    <source>
        <dbReference type="EMBL" id="QYJ58276.1"/>
    </source>
</evidence>
<proteinExistence type="inferred from homology"/>
<protein>
    <submittedName>
        <fullName evidence="5">22K</fullName>
    </submittedName>
</protein>